<proteinExistence type="predicted"/>
<name>A0A2Z4JEU5_9ACTN</name>
<reference evidence="4" key="1">
    <citation type="submission" date="2018-06" db="EMBL/GenBank/DDBJ databases">
        <authorList>
            <person name="Li K."/>
        </authorList>
    </citation>
    <scope>NUCLEOTIDE SEQUENCE [LARGE SCALE GENOMIC DNA]</scope>
    <source>
        <strain evidence="4">ZFG47</strain>
        <plasmid evidence="4">unnamed1</plasmid>
    </source>
</reference>
<feature type="compositionally biased region" description="Low complexity" evidence="1">
    <location>
        <begin position="37"/>
        <end position="56"/>
    </location>
</feature>
<dbReference type="EMBL" id="CP030074">
    <property type="protein sequence ID" value="AWW43348.1"/>
    <property type="molecule type" value="Genomic_DNA"/>
</dbReference>
<keyword evidence="2" id="KW-0732">Signal</keyword>
<organism evidence="3 4">
    <name type="scientific">Streptomyces cadmiisoli</name>
    <dbReference type="NCBI Taxonomy" id="2184053"/>
    <lineage>
        <taxon>Bacteria</taxon>
        <taxon>Bacillati</taxon>
        <taxon>Actinomycetota</taxon>
        <taxon>Actinomycetes</taxon>
        <taxon>Kitasatosporales</taxon>
        <taxon>Streptomycetaceae</taxon>
        <taxon>Streptomyces</taxon>
        <taxon>Streptomyces aurantiacus group</taxon>
    </lineage>
</organism>
<dbReference type="Proteomes" id="UP000249616">
    <property type="component" value="Plasmid unnamed1"/>
</dbReference>
<evidence type="ECO:0000313" key="4">
    <source>
        <dbReference type="Proteomes" id="UP000249616"/>
    </source>
</evidence>
<evidence type="ECO:0000313" key="3">
    <source>
        <dbReference type="EMBL" id="AWW43348.1"/>
    </source>
</evidence>
<feature type="region of interest" description="Disordered" evidence="1">
    <location>
        <begin position="27"/>
        <end position="59"/>
    </location>
</feature>
<evidence type="ECO:0000256" key="1">
    <source>
        <dbReference type="SAM" id="MobiDB-lite"/>
    </source>
</evidence>
<sequence>MTPIPRPRVALPVAAVTAAGALALAGCSEGGKDSSEPDSASTGSTASSADGASSPAVAENGVLTIPQNVDEESKKEYLLENAIAACMRAKGFTYTPHVVATTDETTIPVDGESYDLAKKFRAKYGYGFTYARVVYPNDANVPGSEANTEQHATEHPDQAYLDALSPAQRQAYDKARGGMAQAVNGKKRMSPGCLTDAFSKVHGSGKSESEIERERAASETKDLEARQALDGDPQLVSLAQDFASCLRGEGIVVTTTQPTAIGDMVKFQVNEQADDVDEVDEETARARLAQEINTALKDLECGKKFRAAYFPKLAENPFFGNG</sequence>
<feature type="signal peptide" evidence="2">
    <location>
        <begin position="1"/>
        <end position="25"/>
    </location>
</feature>
<evidence type="ECO:0000256" key="2">
    <source>
        <dbReference type="SAM" id="SignalP"/>
    </source>
</evidence>
<dbReference type="PROSITE" id="PS51257">
    <property type="entry name" value="PROKAR_LIPOPROTEIN"/>
    <property type="match status" value="1"/>
</dbReference>
<accession>A0A2Z4JEU5</accession>
<gene>
    <name evidence="3" type="ORF">DN051_43040</name>
</gene>
<dbReference type="AlphaFoldDB" id="A0A2Z4JEU5"/>
<keyword evidence="3" id="KW-0614">Plasmid</keyword>
<feature type="chain" id="PRO_5039054481" evidence="2">
    <location>
        <begin position="26"/>
        <end position="322"/>
    </location>
</feature>
<protein>
    <submittedName>
        <fullName evidence="3">Uncharacterized protein</fullName>
    </submittedName>
</protein>
<dbReference type="KEGG" id="scad:DN051_43040"/>
<dbReference type="RefSeq" id="WP_112443168.1">
    <property type="nucleotide sequence ID" value="NZ_CP030074.1"/>
</dbReference>
<geneLocation type="plasmid" evidence="3 4">
    <name>unnamed1</name>
</geneLocation>
<keyword evidence="4" id="KW-1185">Reference proteome</keyword>